<reference evidence="2" key="1">
    <citation type="submission" date="2020-02" db="EMBL/GenBank/DDBJ databases">
        <authorList>
            <person name="Scholz U."/>
            <person name="Mascher M."/>
            <person name="Fiebig A."/>
        </authorList>
    </citation>
    <scope>NUCLEOTIDE SEQUENCE</scope>
</reference>
<sequence length="119" mass="12431">MNQKLELGLPRGLGIEGVKDGEEPVRFGPDAILVGCGQGWSLQTAFDEAMVSGAAITSSSVLQNPAYAGAPRKPSGGHITPGYIGRIALAFVFMFFLGGLLTLFLEYLPALLAFISSSA</sequence>
<dbReference type="EMBL" id="LR746267">
    <property type="protein sequence ID" value="CAA7394870.1"/>
    <property type="molecule type" value="Genomic_DNA"/>
</dbReference>
<dbReference type="PANTHER" id="PTHR36396">
    <property type="entry name" value="MALTASE-GLUCOAMYLASE, INTESTINAL PROTEIN"/>
    <property type="match status" value="1"/>
</dbReference>
<keyword evidence="1" id="KW-1133">Transmembrane helix</keyword>
<evidence type="ECO:0000313" key="3">
    <source>
        <dbReference type="Proteomes" id="UP000663760"/>
    </source>
</evidence>
<keyword evidence="3" id="KW-1185">Reference proteome</keyword>
<keyword evidence="1" id="KW-0812">Transmembrane</keyword>
<organism evidence="2 3">
    <name type="scientific">Spirodela intermedia</name>
    <name type="common">Intermediate duckweed</name>
    <dbReference type="NCBI Taxonomy" id="51605"/>
    <lineage>
        <taxon>Eukaryota</taxon>
        <taxon>Viridiplantae</taxon>
        <taxon>Streptophyta</taxon>
        <taxon>Embryophyta</taxon>
        <taxon>Tracheophyta</taxon>
        <taxon>Spermatophyta</taxon>
        <taxon>Magnoliopsida</taxon>
        <taxon>Liliopsida</taxon>
        <taxon>Araceae</taxon>
        <taxon>Lemnoideae</taxon>
        <taxon>Spirodela</taxon>
    </lineage>
</organism>
<dbReference type="PANTHER" id="PTHR36396:SF1">
    <property type="entry name" value="MALTASE-GLUCOAMYLASE, INTESTINAL PROTEIN"/>
    <property type="match status" value="1"/>
</dbReference>
<protein>
    <submittedName>
        <fullName evidence="2">Uncharacterized protein</fullName>
    </submittedName>
</protein>
<evidence type="ECO:0000256" key="1">
    <source>
        <dbReference type="SAM" id="Phobius"/>
    </source>
</evidence>
<evidence type="ECO:0000313" key="2">
    <source>
        <dbReference type="EMBL" id="CAA7394870.1"/>
    </source>
</evidence>
<proteinExistence type="predicted"/>
<keyword evidence="1" id="KW-0472">Membrane</keyword>
<accession>A0A7I8KAT2</accession>
<feature type="transmembrane region" description="Helical" evidence="1">
    <location>
        <begin position="83"/>
        <end position="105"/>
    </location>
</feature>
<dbReference type="AlphaFoldDB" id="A0A7I8KAT2"/>
<gene>
    <name evidence="2" type="ORF">SI8410_04005531</name>
</gene>
<dbReference type="OrthoDB" id="1932454at2759"/>
<name>A0A7I8KAT2_SPIIN</name>
<dbReference type="Proteomes" id="UP000663760">
    <property type="component" value="Chromosome 4"/>
</dbReference>